<keyword evidence="3" id="KW-1185">Reference proteome</keyword>
<organism evidence="4">
    <name type="scientific">Echinostoma caproni</name>
    <dbReference type="NCBI Taxonomy" id="27848"/>
    <lineage>
        <taxon>Eukaryota</taxon>
        <taxon>Metazoa</taxon>
        <taxon>Spiralia</taxon>
        <taxon>Lophotrochozoa</taxon>
        <taxon>Platyhelminthes</taxon>
        <taxon>Trematoda</taxon>
        <taxon>Digenea</taxon>
        <taxon>Plagiorchiida</taxon>
        <taxon>Echinostomata</taxon>
        <taxon>Echinostomatoidea</taxon>
        <taxon>Echinostomatidae</taxon>
        <taxon>Echinostoma</taxon>
    </lineage>
</organism>
<feature type="compositionally biased region" description="Basic residues" evidence="1">
    <location>
        <begin position="1"/>
        <end position="22"/>
    </location>
</feature>
<evidence type="ECO:0000313" key="2">
    <source>
        <dbReference type="EMBL" id="VDP73085.1"/>
    </source>
</evidence>
<sequence length="129" mass="14509">MKRTHPERRKVATRSTVRRVRKASSPPGMDASNELNSISPQASKRTADSVASRRTRERLFSTPVKNSPVKEEDKDSFLSTDSARSGFDFTPSTTGSGKNFSIFTQLRKLFNDEKQIRIIKQTSSIQMSV</sequence>
<dbReference type="Proteomes" id="UP000272942">
    <property type="component" value="Unassembled WGS sequence"/>
</dbReference>
<dbReference type="AlphaFoldDB" id="A0A183ACB6"/>
<gene>
    <name evidence="2" type="ORF">ECPE_LOCUS4601</name>
</gene>
<reference evidence="4" key="1">
    <citation type="submission" date="2016-06" db="UniProtKB">
        <authorList>
            <consortium name="WormBaseParasite"/>
        </authorList>
    </citation>
    <scope>IDENTIFICATION</scope>
</reference>
<protein>
    <submittedName>
        <fullName evidence="4">DEAD domain-containing protein</fullName>
    </submittedName>
</protein>
<accession>A0A183ACB6</accession>
<dbReference type="WBParaSite" id="ECPE_0000461301-mRNA-1">
    <property type="protein sequence ID" value="ECPE_0000461301-mRNA-1"/>
    <property type="gene ID" value="ECPE_0000461301"/>
</dbReference>
<reference evidence="2 3" key="2">
    <citation type="submission" date="2018-11" db="EMBL/GenBank/DDBJ databases">
        <authorList>
            <consortium name="Pathogen Informatics"/>
        </authorList>
    </citation>
    <scope>NUCLEOTIDE SEQUENCE [LARGE SCALE GENOMIC DNA]</scope>
    <source>
        <strain evidence="2 3">Egypt</strain>
    </source>
</reference>
<name>A0A183ACB6_9TREM</name>
<feature type="compositionally biased region" description="Polar residues" evidence="1">
    <location>
        <begin position="33"/>
        <end position="44"/>
    </location>
</feature>
<evidence type="ECO:0000256" key="1">
    <source>
        <dbReference type="SAM" id="MobiDB-lite"/>
    </source>
</evidence>
<feature type="region of interest" description="Disordered" evidence="1">
    <location>
        <begin position="1"/>
        <end position="98"/>
    </location>
</feature>
<proteinExistence type="predicted"/>
<dbReference type="EMBL" id="UZAN01041459">
    <property type="protein sequence ID" value="VDP73085.1"/>
    <property type="molecule type" value="Genomic_DNA"/>
</dbReference>
<evidence type="ECO:0000313" key="4">
    <source>
        <dbReference type="WBParaSite" id="ECPE_0000461301-mRNA-1"/>
    </source>
</evidence>
<evidence type="ECO:0000313" key="3">
    <source>
        <dbReference type="Proteomes" id="UP000272942"/>
    </source>
</evidence>